<evidence type="ECO:0000256" key="3">
    <source>
        <dbReference type="ARBA" id="ARBA00023163"/>
    </source>
</evidence>
<dbReference type="RefSeq" id="WP_329776595.1">
    <property type="nucleotide sequence ID" value="NZ_JAYDYW010000016.1"/>
</dbReference>
<evidence type="ECO:0000313" key="6">
    <source>
        <dbReference type="EMBL" id="MEE1675814.1"/>
    </source>
</evidence>
<name>A0ABU7G9T6_9ALTE</name>
<protein>
    <submittedName>
        <fullName evidence="6">TetR/AcrR family transcriptional regulator</fullName>
    </submittedName>
</protein>
<feature type="domain" description="HTH tetR-type" evidence="5">
    <location>
        <begin position="6"/>
        <end position="66"/>
    </location>
</feature>
<dbReference type="InterPro" id="IPR011075">
    <property type="entry name" value="TetR_C"/>
</dbReference>
<dbReference type="InterPro" id="IPR001647">
    <property type="entry name" value="HTH_TetR"/>
</dbReference>
<dbReference type="SUPFAM" id="SSF48498">
    <property type="entry name" value="Tetracyclin repressor-like, C-terminal domain"/>
    <property type="match status" value="1"/>
</dbReference>
<dbReference type="PROSITE" id="PS50977">
    <property type="entry name" value="HTH_TETR_2"/>
    <property type="match status" value="1"/>
</dbReference>
<dbReference type="Proteomes" id="UP001310248">
    <property type="component" value="Unassembled WGS sequence"/>
</dbReference>
<feature type="DNA-binding region" description="H-T-H motif" evidence="4">
    <location>
        <begin position="29"/>
        <end position="48"/>
    </location>
</feature>
<dbReference type="SUPFAM" id="SSF46689">
    <property type="entry name" value="Homeodomain-like"/>
    <property type="match status" value="1"/>
</dbReference>
<dbReference type="InterPro" id="IPR009057">
    <property type="entry name" value="Homeodomain-like_sf"/>
</dbReference>
<dbReference type="PANTHER" id="PTHR47506:SF1">
    <property type="entry name" value="HTH-TYPE TRANSCRIPTIONAL REGULATOR YJDC"/>
    <property type="match status" value="1"/>
</dbReference>
<evidence type="ECO:0000313" key="7">
    <source>
        <dbReference type="Proteomes" id="UP001310248"/>
    </source>
</evidence>
<evidence type="ECO:0000256" key="4">
    <source>
        <dbReference type="PROSITE-ProRule" id="PRU00335"/>
    </source>
</evidence>
<dbReference type="Pfam" id="PF00440">
    <property type="entry name" value="TetR_N"/>
    <property type="match status" value="1"/>
</dbReference>
<dbReference type="Gene3D" id="1.10.357.10">
    <property type="entry name" value="Tetracycline Repressor, domain 2"/>
    <property type="match status" value="1"/>
</dbReference>
<reference evidence="6 7" key="2">
    <citation type="submission" date="2023-12" db="EMBL/GenBank/DDBJ databases">
        <authorList>
            <consortium name="Cladostephus spongiosus"/>
            <person name="Lorente B."/>
            <person name="Cabral C."/>
            <person name="Frias J."/>
            <person name="Faria J."/>
            <person name="Toubarro D."/>
        </authorList>
    </citation>
    <scope>NUCLEOTIDE SEQUENCE [LARGE SCALE GENOMIC DNA]</scope>
    <source>
        <strain evidence="6 7">ZMCS4</strain>
    </source>
</reference>
<organism evidence="6 7">
    <name type="scientific">Agarivorans aestuarii</name>
    <dbReference type="NCBI Taxonomy" id="1563703"/>
    <lineage>
        <taxon>Bacteria</taxon>
        <taxon>Pseudomonadati</taxon>
        <taxon>Pseudomonadota</taxon>
        <taxon>Gammaproteobacteria</taxon>
        <taxon>Alteromonadales</taxon>
        <taxon>Alteromonadaceae</taxon>
        <taxon>Agarivorans</taxon>
    </lineage>
</organism>
<gene>
    <name evidence="6" type="ORF">SNR37_001141</name>
</gene>
<sequence>MGRAAKFDRSAAIENCMNEFWLHGYEACSVKALSEKLGITRSSFYNAFGSRQALFLETLDLYATITPDQVLNKPEQHSSVLALINAFFADVCRFRADDPQARGCLVINSISELVAVDKTLGEDLSNMVHANITRFEHLLQLAVANGELAAPNIRETALALQSLLMGVSVLSKVLTSEAELLAIVNQTLSGLGLAK</sequence>
<dbReference type="EMBL" id="JAYDYW010000016">
    <property type="protein sequence ID" value="MEE1675814.1"/>
    <property type="molecule type" value="Genomic_DNA"/>
</dbReference>
<dbReference type="PANTHER" id="PTHR47506">
    <property type="entry name" value="TRANSCRIPTIONAL REGULATORY PROTEIN"/>
    <property type="match status" value="1"/>
</dbReference>
<dbReference type="InterPro" id="IPR036271">
    <property type="entry name" value="Tet_transcr_reg_TetR-rel_C_sf"/>
</dbReference>
<dbReference type="Pfam" id="PF16925">
    <property type="entry name" value="TetR_C_13"/>
    <property type="match status" value="1"/>
</dbReference>
<keyword evidence="2 4" id="KW-0238">DNA-binding</keyword>
<evidence type="ECO:0000259" key="5">
    <source>
        <dbReference type="PROSITE" id="PS50977"/>
    </source>
</evidence>
<evidence type="ECO:0000256" key="2">
    <source>
        <dbReference type="ARBA" id="ARBA00023125"/>
    </source>
</evidence>
<reference evidence="7" key="1">
    <citation type="submission" date="2023-07" db="EMBL/GenBank/DDBJ databases">
        <title>Draft genome sequence of Agarivorans aestuarii strain ZMCS4, a CAZymes producing bacteria isolated from the marine brown algae Clodostephus spongiosus.</title>
        <authorList>
            <person name="Lorente B."/>
            <person name="Cabral C."/>
            <person name="Frias J."/>
            <person name="Faria J."/>
            <person name="Toubarro D."/>
        </authorList>
    </citation>
    <scope>NUCLEOTIDE SEQUENCE [LARGE SCALE GENOMIC DNA]</scope>
    <source>
        <strain evidence="7">ZMCS4</strain>
    </source>
</reference>
<dbReference type="Gene3D" id="1.10.10.60">
    <property type="entry name" value="Homeodomain-like"/>
    <property type="match status" value="1"/>
</dbReference>
<proteinExistence type="predicted"/>
<keyword evidence="3" id="KW-0804">Transcription</keyword>
<evidence type="ECO:0000256" key="1">
    <source>
        <dbReference type="ARBA" id="ARBA00023015"/>
    </source>
</evidence>
<accession>A0ABU7G9T6</accession>
<keyword evidence="7" id="KW-1185">Reference proteome</keyword>
<comment type="caution">
    <text evidence="6">The sequence shown here is derived from an EMBL/GenBank/DDBJ whole genome shotgun (WGS) entry which is preliminary data.</text>
</comment>
<keyword evidence="1" id="KW-0805">Transcription regulation</keyword>